<dbReference type="EMBL" id="BJWL01000011">
    <property type="protein sequence ID" value="GFY97012.1"/>
    <property type="molecule type" value="Genomic_DNA"/>
</dbReference>
<proteinExistence type="predicted"/>
<name>A0A7J0FE82_9ERIC</name>
<organism evidence="1 2">
    <name type="scientific">Actinidia rufa</name>
    <dbReference type="NCBI Taxonomy" id="165716"/>
    <lineage>
        <taxon>Eukaryota</taxon>
        <taxon>Viridiplantae</taxon>
        <taxon>Streptophyta</taxon>
        <taxon>Embryophyta</taxon>
        <taxon>Tracheophyta</taxon>
        <taxon>Spermatophyta</taxon>
        <taxon>Magnoliopsida</taxon>
        <taxon>eudicotyledons</taxon>
        <taxon>Gunneridae</taxon>
        <taxon>Pentapetalae</taxon>
        <taxon>asterids</taxon>
        <taxon>Ericales</taxon>
        <taxon>Actinidiaceae</taxon>
        <taxon>Actinidia</taxon>
    </lineage>
</organism>
<sequence>MERNLKSLNHNVGFSRIRFDSEEFEQRLAHKAVQGLCGIRSSRRPGLQGLVLLDPQAILNTVSDRCFIGLREENSRAPSSPSLAS</sequence>
<protein>
    <submittedName>
        <fullName evidence="1">Uncharacterized protein</fullName>
    </submittedName>
</protein>
<comment type="caution">
    <text evidence="1">The sequence shown here is derived from an EMBL/GenBank/DDBJ whole genome shotgun (WGS) entry which is preliminary data.</text>
</comment>
<dbReference type="AlphaFoldDB" id="A0A7J0FE82"/>
<evidence type="ECO:0000313" key="1">
    <source>
        <dbReference type="EMBL" id="GFY97012.1"/>
    </source>
</evidence>
<reference evidence="1 2" key="1">
    <citation type="submission" date="2019-07" db="EMBL/GenBank/DDBJ databases">
        <title>De Novo Assembly of kiwifruit Actinidia rufa.</title>
        <authorList>
            <person name="Sugita-Konishi S."/>
            <person name="Sato K."/>
            <person name="Mori E."/>
            <person name="Abe Y."/>
            <person name="Kisaki G."/>
            <person name="Hamano K."/>
            <person name="Suezawa K."/>
            <person name="Otani M."/>
            <person name="Fukuda T."/>
            <person name="Manabe T."/>
            <person name="Gomi K."/>
            <person name="Tabuchi M."/>
            <person name="Akimitsu K."/>
            <person name="Kataoka I."/>
        </authorList>
    </citation>
    <scope>NUCLEOTIDE SEQUENCE [LARGE SCALE GENOMIC DNA]</scope>
    <source>
        <strain evidence="2">cv. Fuchu</strain>
    </source>
</reference>
<keyword evidence="2" id="KW-1185">Reference proteome</keyword>
<dbReference type="Proteomes" id="UP000585474">
    <property type="component" value="Unassembled WGS sequence"/>
</dbReference>
<evidence type="ECO:0000313" key="2">
    <source>
        <dbReference type="Proteomes" id="UP000585474"/>
    </source>
</evidence>
<gene>
    <name evidence="1" type="ORF">Acr_11g0013180</name>
</gene>
<accession>A0A7J0FE82</accession>